<evidence type="ECO:0000256" key="1">
    <source>
        <dbReference type="ARBA" id="ARBA00004477"/>
    </source>
</evidence>
<dbReference type="GO" id="GO:0042500">
    <property type="term" value="F:aspartic endopeptidase activity, intramembrane cleaving"/>
    <property type="evidence" value="ECO:0007669"/>
    <property type="project" value="InterPro"/>
</dbReference>
<organism evidence="3">
    <name type="scientific">Zea mays</name>
    <name type="common">Maize</name>
    <dbReference type="NCBI Taxonomy" id="4577"/>
    <lineage>
        <taxon>Eukaryota</taxon>
        <taxon>Viridiplantae</taxon>
        <taxon>Streptophyta</taxon>
        <taxon>Embryophyta</taxon>
        <taxon>Tracheophyta</taxon>
        <taxon>Spermatophyta</taxon>
        <taxon>Magnoliopsida</taxon>
        <taxon>Liliopsida</taxon>
        <taxon>Poales</taxon>
        <taxon>Poaceae</taxon>
        <taxon>PACMAD clade</taxon>
        <taxon>Panicoideae</taxon>
        <taxon>Andropogonodae</taxon>
        <taxon>Andropogoneae</taxon>
        <taxon>Tripsacinae</taxon>
        <taxon>Zea</taxon>
    </lineage>
</organism>
<dbReference type="ExpressionAtlas" id="A0A1D6GYN7">
    <property type="expression patterns" value="baseline and differential"/>
</dbReference>
<comment type="subcellular location">
    <subcellularLocation>
        <location evidence="1">Endoplasmic reticulum membrane</location>
        <topology evidence="1">Multi-pass membrane protein</topology>
    </subcellularLocation>
</comment>
<evidence type="ECO:0000313" key="3">
    <source>
        <dbReference type="EMBL" id="AQK67871.1"/>
    </source>
</evidence>
<dbReference type="EMBL" id="CM000781">
    <property type="protein sequence ID" value="AQK67871.1"/>
    <property type="molecule type" value="Genomic_DNA"/>
</dbReference>
<dbReference type="InParanoid" id="A0A1D6GYN7"/>
<reference evidence="3" key="1">
    <citation type="submission" date="2015-12" db="EMBL/GenBank/DDBJ databases">
        <title>Update maize B73 reference genome by single molecule sequencing technologies.</title>
        <authorList>
            <consortium name="Maize Genome Sequencing Project"/>
            <person name="Ware D."/>
        </authorList>
    </citation>
    <scope>NUCLEOTIDE SEQUENCE</scope>
    <source>
        <tissue evidence="3">Seedling</tissue>
    </source>
</reference>
<dbReference type="InterPro" id="IPR007369">
    <property type="entry name" value="Peptidase_A22B_SPP"/>
</dbReference>
<proteinExistence type="predicted"/>
<dbReference type="AlphaFoldDB" id="A0A1D6GYN7"/>
<gene>
    <name evidence="3" type="ORF">ZEAMMB73_Zm00001d015005</name>
</gene>
<dbReference type="PANTHER" id="PTHR12174:SF23">
    <property type="entry name" value="MINOR HISTOCOMPATIBILITY ANTIGEN H13"/>
    <property type="match status" value="1"/>
</dbReference>
<dbReference type="PANTHER" id="PTHR12174">
    <property type="entry name" value="SIGNAL PEPTIDE PEPTIDASE"/>
    <property type="match status" value="1"/>
</dbReference>
<dbReference type="GO" id="GO:0005789">
    <property type="term" value="C:endoplasmic reticulum membrane"/>
    <property type="evidence" value="ECO:0007669"/>
    <property type="project" value="UniProtKB-SubCell"/>
</dbReference>
<sequence>MRAHERAASLALASCLTVYVGCYRSVKPTHLLRPCPRSMLCVPFSWKRYAFITVPSIQVSLKDLVNAVLTAYFFILGIVALSATLLPSIKRFLPKEWNDNLIVWRAPFFHSLSVEFTKSQIIASIPGFFFACGMRQRSIGLQTMSWDWLSVFRGLRCCHWDHLNGAILLGGLFVYDIFWVFFTPVMVSVAKSFDAPIKLLFPTADAERPFSMLGLGDIVIPVISASVGVSSVNFVLHD</sequence>
<evidence type="ECO:0000256" key="2">
    <source>
        <dbReference type="ARBA" id="ARBA00022824"/>
    </source>
</evidence>
<protein>
    <submittedName>
        <fullName evidence="3">Signal peptide peptidase</fullName>
    </submittedName>
</protein>
<dbReference type="Pfam" id="PF04258">
    <property type="entry name" value="Peptidase_A22B"/>
    <property type="match status" value="1"/>
</dbReference>
<accession>A0A1D6GYN7</accession>
<keyword evidence="2" id="KW-0256">Endoplasmic reticulum</keyword>
<dbReference type="STRING" id="4577.A0A1D6GYN7"/>
<name>A0A1D6GYN7_MAIZE</name>